<evidence type="ECO:0000256" key="1">
    <source>
        <dbReference type="ARBA" id="ARBA00022801"/>
    </source>
</evidence>
<dbReference type="AlphaFoldDB" id="V5SC20"/>
<proteinExistence type="predicted"/>
<evidence type="ECO:0000256" key="2">
    <source>
        <dbReference type="ARBA" id="ARBA00022963"/>
    </source>
</evidence>
<keyword evidence="3 4" id="KW-0443">Lipid metabolism</keyword>
<feature type="compositionally biased region" description="Acidic residues" evidence="5">
    <location>
        <begin position="345"/>
        <end position="357"/>
    </location>
</feature>
<reference evidence="7 8" key="1">
    <citation type="journal article" date="2014" name="Genome Announc.">
        <title>Complete Genome Sequence of Hyphomicrobium nitrativorans Strain NL23, a Denitrifying Bacterium Isolated from Biofilm of a Methanol-Fed Denitrification System Treating Seawater at the Montreal Biodome.</title>
        <authorList>
            <person name="Martineau C."/>
            <person name="Villeneuve C."/>
            <person name="Mauffrey F."/>
            <person name="Villemur R."/>
        </authorList>
    </citation>
    <scope>NUCLEOTIDE SEQUENCE [LARGE SCALE GENOMIC DNA]</scope>
    <source>
        <strain evidence="7">NL23</strain>
    </source>
</reference>
<dbReference type="RefSeq" id="WP_023787087.1">
    <property type="nucleotide sequence ID" value="NC_022997.1"/>
</dbReference>
<dbReference type="Proteomes" id="UP000018542">
    <property type="component" value="Chromosome"/>
</dbReference>
<evidence type="ECO:0000259" key="6">
    <source>
        <dbReference type="PROSITE" id="PS51635"/>
    </source>
</evidence>
<accession>V5SC20</accession>
<dbReference type="EMBL" id="CP006912">
    <property type="protein sequence ID" value="AHB48431.1"/>
    <property type="molecule type" value="Genomic_DNA"/>
</dbReference>
<keyword evidence="8" id="KW-1185">Reference proteome</keyword>
<dbReference type="HOGENOM" id="CLU_040292_0_0_5"/>
<feature type="region of interest" description="Disordered" evidence="5">
    <location>
        <begin position="343"/>
        <end position="364"/>
    </location>
</feature>
<dbReference type="PANTHER" id="PTHR14226:SF78">
    <property type="entry name" value="SLR0060 PROTEIN"/>
    <property type="match status" value="1"/>
</dbReference>
<dbReference type="PATRIC" id="fig|1029756.8.peg.1783"/>
<evidence type="ECO:0000313" key="8">
    <source>
        <dbReference type="Proteomes" id="UP000018542"/>
    </source>
</evidence>
<feature type="domain" description="PNPLA" evidence="6">
    <location>
        <begin position="11"/>
        <end position="202"/>
    </location>
</feature>
<keyword evidence="2 4" id="KW-0442">Lipid degradation</keyword>
<evidence type="ECO:0000256" key="5">
    <source>
        <dbReference type="SAM" id="MobiDB-lite"/>
    </source>
</evidence>
<evidence type="ECO:0000313" key="7">
    <source>
        <dbReference type="EMBL" id="AHB48431.1"/>
    </source>
</evidence>
<dbReference type="KEGG" id="hni:W911_08545"/>
<dbReference type="GO" id="GO:0016787">
    <property type="term" value="F:hydrolase activity"/>
    <property type="evidence" value="ECO:0007669"/>
    <property type="project" value="UniProtKB-UniRule"/>
</dbReference>
<dbReference type="Pfam" id="PF01734">
    <property type="entry name" value="Patatin"/>
    <property type="match status" value="1"/>
</dbReference>
<keyword evidence="1 4" id="KW-0378">Hydrolase</keyword>
<dbReference type="PANTHER" id="PTHR14226">
    <property type="entry name" value="NEUROPATHY TARGET ESTERASE/SWISS CHEESE D.MELANOGASTER"/>
    <property type="match status" value="1"/>
</dbReference>
<dbReference type="InterPro" id="IPR016035">
    <property type="entry name" value="Acyl_Trfase/lysoPLipase"/>
</dbReference>
<dbReference type="InterPro" id="IPR050301">
    <property type="entry name" value="NTE"/>
</dbReference>
<feature type="short sequence motif" description="DGA/G" evidence="4">
    <location>
        <begin position="189"/>
        <end position="191"/>
    </location>
</feature>
<feature type="active site" description="Nucleophile" evidence="4">
    <location>
        <position position="45"/>
    </location>
</feature>
<evidence type="ECO:0000256" key="3">
    <source>
        <dbReference type="ARBA" id="ARBA00023098"/>
    </source>
</evidence>
<protein>
    <submittedName>
        <fullName evidence="7">Patatin</fullName>
    </submittedName>
</protein>
<feature type="active site" description="Proton acceptor" evidence="4">
    <location>
        <position position="189"/>
    </location>
</feature>
<sequence length="364" mass="39776">MRFRRPLRINLALQGGGAHGAFTWGVLDRLLDEEALSFGWISGTSAGAVNAVALAAGLAQGGRKGAQAKLREVWEGVHKAGVPDLLRLNPFLFGLTNVTTLAQMTTLLSPYEFNPLGFDPLRALLADTIDFESVREKAPVELIIAATEVSTGRARLFRREEITLDAVLASACLPTLHRTVEIDGAGYWDGGFSKNPDLIMVGSESPVRDTLIVQINPLVRRELPKGAREIAGTVNRLTFNAPLLRDVEHILAVREAVGTRRFGGKGRGRYGALARHRFHMIEAGRYTSSLSDDSKMKPDLGLLTYLHSAGRMQAHKWLAQNLASVGRRETVDFTERFLLNREPVSDEESAGETDDAEAVASKRA</sequence>
<dbReference type="SUPFAM" id="SSF52151">
    <property type="entry name" value="FabD/lysophospholipase-like"/>
    <property type="match status" value="1"/>
</dbReference>
<feature type="short sequence motif" description="GXSXG" evidence="4">
    <location>
        <begin position="43"/>
        <end position="47"/>
    </location>
</feature>
<dbReference type="Gene3D" id="3.40.1090.10">
    <property type="entry name" value="Cytosolic phospholipase A2 catalytic domain"/>
    <property type="match status" value="2"/>
</dbReference>
<name>V5SC20_9HYPH</name>
<feature type="short sequence motif" description="GXGXXG" evidence="4">
    <location>
        <begin position="15"/>
        <end position="20"/>
    </location>
</feature>
<dbReference type="InterPro" id="IPR002641">
    <property type="entry name" value="PNPLA_dom"/>
</dbReference>
<dbReference type="GO" id="GO:0016042">
    <property type="term" value="P:lipid catabolic process"/>
    <property type="evidence" value="ECO:0007669"/>
    <property type="project" value="UniProtKB-UniRule"/>
</dbReference>
<dbReference type="PROSITE" id="PS51635">
    <property type="entry name" value="PNPLA"/>
    <property type="match status" value="1"/>
</dbReference>
<dbReference type="STRING" id="1029756.W911_08545"/>
<organism evidence="7 8">
    <name type="scientific">Hyphomicrobium nitrativorans NL23</name>
    <dbReference type="NCBI Taxonomy" id="1029756"/>
    <lineage>
        <taxon>Bacteria</taxon>
        <taxon>Pseudomonadati</taxon>
        <taxon>Pseudomonadota</taxon>
        <taxon>Alphaproteobacteria</taxon>
        <taxon>Hyphomicrobiales</taxon>
        <taxon>Hyphomicrobiaceae</taxon>
        <taxon>Hyphomicrobium</taxon>
    </lineage>
</organism>
<gene>
    <name evidence="7" type="ORF">W911_08545</name>
</gene>
<evidence type="ECO:0000256" key="4">
    <source>
        <dbReference type="PROSITE-ProRule" id="PRU01161"/>
    </source>
</evidence>